<dbReference type="Proteomes" id="UP000242188">
    <property type="component" value="Unassembled WGS sequence"/>
</dbReference>
<feature type="domain" description="DUF4503" evidence="3">
    <location>
        <begin position="521"/>
        <end position="663"/>
    </location>
</feature>
<dbReference type="AlphaFoldDB" id="A0A210QEI8"/>
<dbReference type="EMBL" id="NEDP02004027">
    <property type="protein sequence ID" value="OWF47145.1"/>
    <property type="molecule type" value="Genomic_DNA"/>
</dbReference>
<feature type="region of interest" description="Disordered" evidence="1">
    <location>
        <begin position="79"/>
        <end position="169"/>
    </location>
</feature>
<proteinExistence type="predicted"/>
<reference evidence="4 5" key="1">
    <citation type="journal article" date="2017" name="Nat. Ecol. Evol.">
        <title>Scallop genome provides insights into evolution of bilaterian karyotype and development.</title>
        <authorList>
            <person name="Wang S."/>
            <person name="Zhang J."/>
            <person name="Jiao W."/>
            <person name="Li J."/>
            <person name="Xun X."/>
            <person name="Sun Y."/>
            <person name="Guo X."/>
            <person name="Huan P."/>
            <person name="Dong B."/>
            <person name="Zhang L."/>
            <person name="Hu X."/>
            <person name="Sun X."/>
            <person name="Wang J."/>
            <person name="Zhao C."/>
            <person name="Wang Y."/>
            <person name="Wang D."/>
            <person name="Huang X."/>
            <person name="Wang R."/>
            <person name="Lv J."/>
            <person name="Li Y."/>
            <person name="Zhang Z."/>
            <person name="Liu B."/>
            <person name="Lu W."/>
            <person name="Hui Y."/>
            <person name="Liang J."/>
            <person name="Zhou Z."/>
            <person name="Hou R."/>
            <person name="Li X."/>
            <person name="Liu Y."/>
            <person name="Li H."/>
            <person name="Ning X."/>
            <person name="Lin Y."/>
            <person name="Zhao L."/>
            <person name="Xing Q."/>
            <person name="Dou J."/>
            <person name="Li Y."/>
            <person name="Mao J."/>
            <person name="Guo H."/>
            <person name="Dou H."/>
            <person name="Li T."/>
            <person name="Mu C."/>
            <person name="Jiang W."/>
            <person name="Fu Q."/>
            <person name="Fu X."/>
            <person name="Miao Y."/>
            <person name="Liu J."/>
            <person name="Yu Q."/>
            <person name="Li R."/>
            <person name="Liao H."/>
            <person name="Li X."/>
            <person name="Kong Y."/>
            <person name="Jiang Z."/>
            <person name="Chourrout D."/>
            <person name="Li R."/>
            <person name="Bao Z."/>
        </authorList>
    </citation>
    <scope>NUCLEOTIDE SEQUENCE [LARGE SCALE GENOMIC DNA]</scope>
    <source>
        <strain evidence="4 5">PY_sf001</strain>
    </source>
</reference>
<feature type="compositionally biased region" description="Polar residues" evidence="1">
    <location>
        <begin position="232"/>
        <end position="244"/>
    </location>
</feature>
<evidence type="ECO:0000259" key="3">
    <source>
        <dbReference type="Pfam" id="PF14951"/>
    </source>
</evidence>
<protein>
    <recommendedName>
        <fullName evidence="6">DNA repair-scaffolding protein</fullName>
    </recommendedName>
</protein>
<dbReference type="STRING" id="6573.A0A210QEI8"/>
<gene>
    <name evidence="4" type="ORF">KP79_PYT13493</name>
</gene>
<dbReference type="PANTHER" id="PTHR34347:SF1">
    <property type="entry name" value="DNA REPAIR-SCAFFOLDING PROTEIN"/>
    <property type="match status" value="1"/>
</dbReference>
<dbReference type="GO" id="GO:0000228">
    <property type="term" value="C:nuclear chromosome"/>
    <property type="evidence" value="ECO:0007669"/>
    <property type="project" value="TreeGrafter"/>
</dbReference>
<feature type="compositionally biased region" description="Polar residues" evidence="1">
    <location>
        <begin position="157"/>
        <end position="169"/>
    </location>
</feature>
<dbReference type="OrthoDB" id="1914453at2759"/>
<evidence type="ECO:0000313" key="5">
    <source>
        <dbReference type="Proteomes" id="UP000242188"/>
    </source>
</evidence>
<evidence type="ECO:0008006" key="6">
    <source>
        <dbReference type="Google" id="ProtNLM"/>
    </source>
</evidence>
<name>A0A210QEI8_MIZYE</name>
<accession>A0A210QEI8</accession>
<keyword evidence="5" id="KW-1185">Reference proteome</keyword>
<evidence type="ECO:0000313" key="4">
    <source>
        <dbReference type="EMBL" id="OWF47145.1"/>
    </source>
</evidence>
<dbReference type="GO" id="GO:0070202">
    <property type="term" value="P:regulation of establishment of protein localization to chromosome"/>
    <property type="evidence" value="ECO:0007669"/>
    <property type="project" value="TreeGrafter"/>
</dbReference>
<dbReference type="Pfam" id="PF14950">
    <property type="entry name" value="DUF4502"/>
    <property type="match status" value="1"/>
</dbReference>
<dbReference type="GO" id="GO:0005654">
    <property type="term" value="C:nucleoplasm"/>
    <property type="evidence" value="ECO:0007669"/>
    <property type="project" value="TreeGrafter"/>
</dbReference>
<evidence type="ECO:0000259" key="2">
    <source>
        <dbReference type="Pfam" id="PF14950"/>
    </source>
</evidence>
<feature type="region of interest" description="Disordered" evidence="1">
    <location>
        <begin position="583"/>
        <end position="606"/>
    </location>
</feature>
<feature type="domain" description="DUF4502" evidence="2">
    <location>
        <begin position="35"/>
        <end position="360"/>
    </location>
</feature>
<dbReference type="InterPro" id="IPR028032">
    <property type="entry name" value="DUF4503"/>
</dbReference>
<feature type="region of interest" description="Disordered" evidence="1">
    <location>
        <begin position="203"/>
        <end position="253"/>
    </location>
</feature>
<dbReference type="Pfam" id="PF14951">
    <property type="entry name" value="DUF4503"/>
    <property type="match status" value="2"/>
</dbReference>
<feature type="region of interest" description="Disordered" evidence="1">
    <location>
        <begin position="15"/>
        <end position="61"/>
    </location>
</feature>
<sequence length="935" mass="103793">MSQYYGKRKLIYSPEKEDRSYSQRKIQEKRKPVGKWQSFGEGFSGFAGTDHNNPTKRQKGHLIGQRVANISGELPTEVAESIAWSSSDDDDDESEKQKSRLEFSPVVRRSGPRYKAGVQKDCEDPAVIVTDDESSSEAWWCQSGMKNKATREKADSENQGGKHSQVSDVTANICSYESEGSRLSFSQKETDENLQSLEISQDIESMESQSPAPSQASSSSKVKASDWVKTLNLKTPSKDSQSGDTDILEDSAKKKKKFKRGGFADQLNKVQMRERSSLRIWSHQQNSTELESQAVSTSKIITIEVVSFELLYSLQLARCEVLTGLVEPRQILVLFSAAVVQQHNIQEGSIVRIHPPWQQLDLKQTNQKVLLCTNYCQVVNSADLRSPGSRKVTRQPQQRVKVTGRWNCPCVADLVRTHQSCPAYLLPSIPAVAVSRDPLCCDEQEDSERSRLTVIQATQPARSATKSAVSHTILDSIHRQGSTREGQGHSFSALVHRVLQKRTRQTSRWCLLVEDIQGTMCEVILPKDRLPMWEKVLQGEGTAFSFHGLTVYSRTNRERDFSLFTLIDSVWSGVASSTLSQESDQVLPGTSGVSEESEQALPAPSTAACTVEPPGFCYIMKGDNSTNVDVTPIDTPALLSRYRPLSLTDLSKACRVNTVKRKCLKKPAELKRFCFVAKVLAILPSETRVADARGGSGTAPHLGPSHCYVYVWSGVPSSEPPPSYSTVRVVFDIVNTVCGKVMFFKDVFYHKEQLCCDGYSQILPITDVPDACLSTNSEITTIEAERRALQGEITIPNICSDLPDLSLCKAIARVRGVDESSAYSWDVCNYCGSDKLITRQSELTCLECHKSVLEPLTKMTMDVKVTCDGLDIPVTVSLLQDCIERLLPEETAEEGYDIESVLGKDIGTIFCVLCSRTVRGEKVENLKLRQIDVAL</sequence>
<comment type="caution">
    <text evidence="4">The sequence shown here is derived from an EMBL/GenBank/DDBJ whole genome shotgun (WGS) entry which is preliminary data.</text>
</comment>
<feature type="domain" description="DUF4503" evidence="3">
    <location>
        <begin position="730"/>
        <end position="915"/>
    </location>
</feature>
<feature type="compositionally biased region" description="Low complexity" evidence="1">
    <location>
        <begin position="208"/>
        <end position="220"/>
    </location>
</feature>
<dbReference type="PANTHER" id="PTHR34347">
    <property type="entry name" value="DNA REPAIR-SCAFFOLDING PROTEIN SPIDR"/>
    <property type="match status" value="1"/>
</dbReference>
<feature type="compositionally biased region" description="Basic and acidic residues" evidence="1">
    <location>
        <begin position="15"/>
        <end position="31"/>
    </location>
</feature>
<evidence type="ECO:0000256" key="1">
    <source>
        <dbReference type="SAM" id="MobiDB-lite"/>
    </source>
</evidence>
<dbReference type="InterPro" id="IPR028026">
    <property type="entry name" value="DUF4502"/>
</dbReference>
<dbReference type="GO" id="GO:0000724">
    <property type="term" value="P:double-strand break repair via homologous recombination"/>
    <property type="evidence" value="ECO:0007669"/>
    <property type="project" value="TreeGrafter"/>
</dbReference>
<dbReference type="InterPro" id="IPR053054">
    <property type="entry name" value="DNA_repair-scaffolding"/>
</dbReference>
<organism evidence="4 5">
    <name type="scientific">Mizuhopecten yessoensis</name>
    <name type="common">Japanese scallop</name>
    <name type="synonym">Patinopecten yessoensis</name>
    <dbReference type="NCBI Taxonomy" id="6573"/>
    <lineage>
        <taxon>Eukaryota</taxon>
        <taxon>Metazoa</taxon>
        <taxon>Spiralia</taxon>
        <taxon>Lophotrochozoa</taxon>
        <taxon>Mollusca</taxon>
        <taxon>Bivalvia</taxon>
        <taxon>Autobranchia</taxon>
        <taxon>Pteriomorphia</taxon>
        <taxon>Pectinida</taxon>
        <taxon>Pectinoidea</taxon>
        <taxon>Pectinidae</taxon>
        <taxon>Mizuhopecten</taxon>
    </lineage>
</organism>